<dbReference type="Proteomes" id="UP000295773">
    <property type="component" value="Unassembled WGS sequence"/>
</dbReference>
<dbReference type="GeneID" id="73795399"/>
<proteinExistence type="predicted"/>
<keyword evidence="2" id="KW-1185">Reference proteome</keyword>
<sequence>MAERIITYPLHVNAMQYRYICHEVQRTRQVYLYFRNMILKNYEKVKQHQCQQLLTKDEIAIQLHTYLQKYAPMITWLEEQSMVKDLWQFRLAYTTAEKTPSTYYRCENITNTLYWRHLNLRALIYDVAYWQLEPILFHWEIIGSCLWYHNGRVFLKLHFQTLL</sequence>
<evidence type="ECO:0000313" key="2">
    <source>
        <dbReference type="Proteomes" id="UP000295773"/>
    </source>
</evidence>
<comment type="caution">
    <text evidence="1">The sequence shown here is derived from an EMBL/GenBank/DDBJ whole genome shotgun (WGS) entry which is preliminary data.</text>
</comment>
<protein>
    <submittedName>
        <fullName evidence="1">Uncharacterized protein</fullName>
    </submittedName>
</protein>
<dbReference type="RefSeq" id="WP_008688853.1">
    <property type="nucleotide sequence ID" value="NZ_AP024510.1"/>
</dbReference>
<reference evidence="1 2" key="1">
    <citation type="submission" date="2019-03" db="EMBL/GenBank/DDBJ databases">
        <title>Genomic Encyclopedia of Type Strains, Phase IV (KMG-IV): sequencing the most valuable type-strain genomes for metagenomic binning, comparative biology and taxonomic classification.</title>
        <authorList>
            <person name="Goeker M."/>
        </authorList>
    </citation>
    <scope>NUCLEOTIDE SEQUENCE [LARGE SCALE GENOMIC DNA]</scope>
    <source>
        <strain evidence="1 2">DSM 29481</strain>
    </source>
</reference>
<name>A0A4R3T985_9FIRM</name>
<accession>A0A4R3T985</accession>
<dbReference type="EMBL" id="SMBP01000016">
    <property type="protein sequence ID" value="TCU57689.1"/>
    <property type="molecule type" value="Genomic_DNA"/>
</dbReference>
<organism evidence="1 2">
    <name type="scientific">Longicatena caecimuris</name>
    <dbReference type="NCBI Taxonomy" id="1796635"/>
    <lineage>
        <taxon>Bacteria</taxon>
        <taxon>Bacillati</taxon>
        <taxon>Bacillota</taxon>
        <taxon>Erysipelotrichia</taxon>
        <taxon>Erysipelotrichales</taxon>
        <taxon>Erysipelotrichaceae</taxon>
        <taxon>Longicatena</taxon>
    </lineage>
</organism>
<evidence type="ECO:0000313" key="1">
    <source>
        <dbReference type="EMBL" id="TCU57689.1"/>
    </source>
</evidence>
<gene>
    <name evidence="1" type="ORF">EDD61_1162</name>
</gene>
<dbReference type="AlphaFoldDB" id="A0A4R3T985"/>